<keyword evidence="4" id="KW-0647">Proteasome</keyword>
<feature type="domain" description="WCX" evidence="3">
    <location>
        <begin position="255"/>
        <end position="330"/>
    </location>
</feature>
<dbReference type="Pfam" id="PF19187">
    <property type="entry name" value="HTH_PafC"/>
    <property type="match status" value="1"/>
</dbReference>
<proteinExistence type="predicted"/>
<reference evidence="4 5" key="1">
    <citation type="submission" date="2020-07" db="EMBL/GenBank/DDBJ databases">
        <title>Sequencing the genomes of 1000 actinobacteria strains.</title>
        <authorList>
            <person name="Klenk H.-P."/>
        </authorList>
    </citation>
    <scope>NUCLEOTIDE SEQUENCE [LARGE SCALE GENOMIC DNA]</scope>
    <source>
        <strain evidence="4 5">DSM 18965</strain>
    </source>
</reference>
<dbReference type="PANTHER" id="PTHR34580:SF1">
    <property type="entry name" value="PROTEIN PAFC"/>
    <property type="match status" value="1"/>
</dbReference>
<organism evidence="4 5">
    <name type="scientific">Nocardioides marinisabuli</name>
    <dbReference type="NCBI Taxonomy" id="419476"/>
    <lineage>
        <taxon>Bacteria</taxon>
        <taxon>Bacillati</taxon>
        <taxon>Actinomycetota</taxon>
        <taxon>Actinomycetes</taxon>
        <taxon>Propionibacteriales</taxon>
        <taxon>Nocardioidaceae</taxon>
        <taxon>Nocardioides</taxon>
    </lineage>
</organism>
<comment type="caution">
    <text evidence="4">The sequence shown here is derived from an EMBL/GenBank/DDBJ whole genome shotgun (WGS) entry which is preliminary data.</text>
</comment>
<evidence type="ECO:0000259" key="3">
    <source>
        <dbReference type="Pfam" id="PF25583"/>
    </source>
</evidence>
<dbReference type="InterPro" id="IPR057727">
    <property type="entry name" value="WCX_dom"/>
</dbReference>
<accession>A0A7Y9F3T2</accession>
<protein>
    <submittedName>
        <fullName evidence="4">Proteasome accessory factor C</fullName>
    </submittedName>
</protein>
<evidence type="ECO:0000259" key="2">
    <source>
        <dbReference type="Pfam" id="PF19187"/>
    </source>
</evidence>
<feature type="domain" description="WYL" evidence="1">
    <location>
        <begin position="162"/>
        <end position="228"/>
    </location>
</feature>
<dbReference type="GO" id="GO:0000502">
    <property type="term" value="C:proteasome complex"/>
    <property type="evidence" value="ECO:0007669"/>
    <property type="project" value="UniProtKB-KW"/>
</dbReference>
<gene>
    <name evidence="4" type="ORF">BKA08_003280</name>
</gene>
<dbReference type="InterPro" id="IPR051534">
    <property type="entry name" value="CBASS_pafABC_assoc_protein"/>
</dbReference>
<sequence length="338" mass="36731">MSEPTARPPASGAKDQVARLLTLVPYLHARESVRLDEAAAALGVSPQQLLKDLKVLLMCGLPGGYPDDLIDVDLDALEDPGGDGVIRISNADYLSRPMRLTPTEASAVVVALRALRNGASPDTRQVVDRALAKLEAAAAEAVSARIDPGRDGADVDTALLARRLQEATTAGRQVRLTYFVPARDEESERVVDPRGVVTGQGWSYLDAYCHSAEAPRLFRLDRISSAEVLDSATTTDPEPPRDLSEGLFARSSSTTVATLRLAAPARWVVDYYPVEEVRALGEGPDAAWEVDLLVADERWLTRLLLRLAPHARLVRPEEFTDSFLAEATRTLGLYEQLT</sequence>
<evidence type="ECO:0000313" key="5">
    <source>
        <dbReference type="Proteomes" id="UP000516957"/>
    </source>
</evidence>
<feature type="domain" description="PafC HTH" evidence="2">
    <location>
        <begin position="15"/>
        <end position="136"/>
    </location>
</feature>
<dbReference type="EMBL" id="JACCBE010000001">
    <property type="protein sequence ID" value="NYD59042.1"/>
    <property type="molecule type" value="Genomic_DNA"/>
</dbReference>
<dbReference type="Pfam" id="PF13280">
    <property type="entry name" value="WYL"/>
    <property type="match status" value="1"/>
</dbReference>
<dbReference type="Proteomes" id="UP000516957">
    <property type="component" value="Unassembled WGS sequence"/>
</dbReference>
<evidence type="ECO:0000259" key="1">
    <source>
        <dbReference type="Pfam" id="PF13280"/>
    </source>
</evidence>
<dbReference type="InterPro" id="IPR043839">
    <property type="entry name" value="PafC_HTH"/>
</dbReference>
<dbReference type="RefSeq" id="WP_179616554.1">
    <property type="nucleotide sequence ID" value="NZ_CP059163.1"/>
</dbReference>
<dbReference type="AlphaFoldDB" id="A0A7Y9F3T2"/>
<dbReference type="Pfam" id="PF25583">
    <property type="entry name" value="WCX"/>
    <property type="match status" value="1"/>
</dbReference>
<dbReference type="InterPro" id="IPR028349">
    <property type="entry name" value="PafC-like"/>
</dbReference>
<dbReference type="PANTHER" id="PTHR34580">
    <property type="match status" value="1"/>
</dbReference>
<dbReference type="PROSITE" id="PS52050">
    <property type="entry name" value="WYL"/>
    <property type="match status" value="1"/>
</dbReference>
<name>A0A7Y9F3T2_9ACTN</name>
<dbReference type="PIRSF" id="PIRSF016838">
    <property type="entry name" value="PafC"/>
    <property type="match status" value="1"/>
</dbReference>
<keyword evidence="5" id="KW-1185">Reference proteome</keyword>
<evidence type="ECO:0000313" key="4">
    <source>
        <dbReference type="EMBL" id="NYD59042.1"/>
    </source>
</evidence>
<dbReference type="InterPro" id="IPR026881">
    <property type="entry name" value="WYL_dom"/>
</dbReference>